<comment type="caution">
    <text evidence="4">The sequence shown here is derived from an EMBL/GenBank/DDBJ whole genome shotgun (WGS) entry which is preliminary data.</text>
</comment>
<evidence type="ECO:0000256" key="1">
    <source>
        <dbReference type="SAM" id="MobiDB-lite"/>
    </source>
</evidence>
<feature type="chain" id="PRO_5020652977" description="Haem-binding uptake Tiki superfamily ChaN domain-containing protein" evidence="2">
    <location>
        <begin position="20"/>
        <end position="264"/>
    </location>
</feature>
<dbReference type="CDD" id="cd14727">
    <property type="entry name" value="ChanN-like"/>
    <property type="match status" value="1"/>
</dbReference>
<feature type="signal peptide" evidence="2">
    <location>
        <begin position="1"/>
        <end position="19"/>
    </location>
</feature>
<gene>
    <name evidence="4" type="ORF">E7681_00540</name>
</gene>
<evidence type="ECO:0000313" key="4">
    <source>
        <dbReference type="EMBL" id="THD76362.1"/>
    </source>
</evidence>
<dbReference type="SUPFAM" id="SSF159501">
    <property type="entry name" value="EreA/ChaN-like"/>
    <property type="match status" value="1"/>
</dbReference>
<evidence type="ECO:0000256" key="2">
    <source>
        <dbReference type="SAM" id="SignalP"/>
    </source>
</evidence>
<keyword evidence="2" id="KW-0732">Signal</keyword>
<dbReference type="OrthoDB" id="9795827at2"/>
<reference evidence="4 5" key="1">
    <citation type="submission" date="2019-04" db="EMBL/GenBank/DDBJ databases">
        <title>Draft genome sequence of Youngimonas vesicularis.</title>
        <authorList>
            <person name="Hameed A."/>
        </authorList>
    </citation>
    <scope>NUCLEOTIDE SEQUENCE [LARGE SCALE GENOMIC DNA]</scope>
    <source>
        <strain evidence="4 5">CC-AMW-E</strain>
    </source>
</reference>
<dbReference type="RefSeq" id="WP_136337306.1">
    <property type="nucleotide sequence ID" value="NZ_SSMD01000001.1"/>
</dbReference>
<organism evidence="4 5">
    <name type="scientific">Thalassobius vesicularis</name>
    <dbReference type="NCBI Taxonomy" id="1294297"/>
    <lineage>
        <taxon>Bacteria</taxon>
        <taxon>Pseudomonadati</taxon>
        <taxon>Pseudomonadota</taxon>
        <taxon>Alphaproteobacteria</taxon>
        <taxon>Rhodobacterales</taxon>
        <taxon>Roseobacteraceae</taxon>
        <taxon>Thalassovita</taxon>
    </lineage>
</organism>
<sequence length="264" mass="28642">MKAVSLIFSLVLAGQPLLAQPVQDQMATSEVIYLGETHDNPVHHQRQADYVARYKPRALVFEMLTPDQAQMAVGSVRGDQASLEAALGWADTGWPGFAMYYPIFAAAPNAVIYGAAVPREATREAMKSGISDWFGPEAEAYGLTTPLSEDQQEQREALQEEAHCNALPDEMLPVMVDVQRLRDAVIARAVLQAVDETGGPVMVITGNGHARKDWGAPAVVAHVRPEVSQFVVGQTEDDETADPSYDITLSAPAAPREDPCKAFR</sequence>
<dbReference type="EMBL" id="SSMD01000001">
    <property type="protein sequence ID" value="THD76362.1"/>
    <property type="molecule type" value="Genomic_DNA"/>
</dbReference>
<proteinExistence type="predicted"/>
<feature type="compositionally biased region" description="Basic and acidic residues" evidence="1">
    <location>
        <begin position="255"/>
        <end position="264"/>
    </location>
</feature>
<protein>
    <recommendedName>
        <fullName evidence="3">Haem-binding uptake Tiki superfamily ChaN domain-containing protein</fullName>
    </recommendedName>
</protein>
<feature type="domain" description="Haem-binding uptake Tiki superfamily ChaN" evidence="3">
    <location>
        <begin position="24"/>
        <end position="219"/>
    </location>
</feature>
<evidence type="ECO:0000259" key="3">
    <source>
        <dbReference type="Pfam" id="PF04187"/>
    </source>
</evidence>
<accession>A0A4S3MCR4</accession>
<dbReference type="Proteomes" id="UP000306113">
    <property type="component" value="Unassembled WGS sequence"/>
</dbReference>
<feature type="region of interest" description="Disordered" evidence="1">
    <location>
        <begin position="234"/>
        <end position="264"/>
    </location>
</feature>
<dbReference type="Gene3D" id="3.40.50.11550">
    <property type="match status" value="2"/>
</dbReference>
<name>A0A4S3MCR4_9RHOB</name>
<dbReference type="InterPro" id="IPR007314">
    <property type="entry name" value="Cofac_haem-bd_dom"/>
</dbReference>
<evidence type="ECO:0000313" key="5">
    <source>
        <dbReference type="Proteomes" id="UP000306113"/>
    </source>
</evidence>
<dbReference type="Pfam" id="PF04187">
    <property type="entry name" value="Cofac_haem_bdg"/>
    <property type="match status" value="1"/>
</dbReference>
<keyword evidence="5" id="KW-1185">Reference proteome</keyword>
<dbReference type="AlphaFoldDB" id="A0A4S3MCR4"/>